<evidence type="ECO:0000313" key="3">
    <source>
        <dbReference type="EMBL" id="MDQ0648281.1"/>
    </source>
</evidence>
<protein>
    <submittedName>
        <fullName evidence="3">Uncharacterized protein</fullName>
    </submittedName>
</protein>
<feature type="compositionally biased region" description="Low complexity" evidence="1">
    <location>
        <begin position="203"/>
        <end position="217"/>
    </location>
</feature>
<gene>
    <name evidence="3" type="ORF">QFZ53_002477</name>
</gene>
<keyword evidence="4" id="KW-1185">Reference proteome</keyword>
<dbReference type="EMBL" id="JAUSXV010000001">
    <property type="protein sequence ID" value="MDQ0648281.1"/>
    <property type="molecule type" value="Genomic_DNA"/>
</dbReference>
<dbReference type="AlphaFoldDB" id="A0AAW8EXN1"/>
<proteinExistence type="predicted"/>
<evidence type="ECO:0000256" key="2">
    <source>
        <dbReference type="SAM" id="Phobius"/>
    </source>
</evidence>
<keyword evidence="2" id="KW-0472">Membrane</keyword>
<name>A0AAW8EXN1_9MICO</name>
<keyword evidence="2" id="KW-0812">Transmembrane</keyword>
<sequence length="340" mass="35157">MARWAGGVLVVAAAVLVSVVSVEEGSSGAASVLIGSADGTSLIASSMAVALLALTVGIWSVGVPRWMLPMSILGGIAASCATALAGFALLVTSDMTVTPLVYQGCDTGYVAVERSFLFASNGVVFHREGPVVVTHVGRSWGDDGYKPFANGTYAFREEDGKWVLRYATDSSSVGAGGAPPIVLPVFDDSRRECGMSNPAGLRSSSEPTPTITPTPLSSEDVDAAVSDLIADSFEASIGTVVDGTGVPIDASSAVPISASCLEGDGVQRETILDFGTGDNARSVSQILDVWTAAGYDADRAMQEDIRYSETLPVARMSIRDRTSIDGMLHMTITSACVTAE</sequence>
<dbReference type="Proteomes" id="UP001244427">
    <property type="component" value="Unassembled WGS sequence"/>
</dbReference>
<organism evidence="3 4">
    <name type="scientific">Microbacterium natoriense</name>
    <dbReference type="NCBI Taxonomy" id="284570"/>
    <lineage>
        <taxon>Bacteria</taxon>
        <taxon>Bacillati</taxon>
        <taxon>Actinomycetota</taxon>
        <taxon>Actinomycetes</taxon>
        <taxon>Micrococcales</taxon>
        <taxon>Microbacteriaceae</taxon>
        <taxon>Microbacterium</taxon>
    </lineage>
</organism>
<accession>A0AAW8EXN1</accession>
<evidence type="ECO:0000313" key="4">
    <source>
        <dbReference type="Proteomes" id="UP001244427"/>
    </source>
</evidence>
<feature type="region of interest" description="Disordered" evidence="1">
    <location>
        <begin position="196"/>
        <end position="217"/>
    </location>
</feature>
<feature type="transmembrane region" description="Helical" evidence="2">
    <location>
        <begin position="72"/>
        <end position="91"/>
    </location>
</feature>
<keyword evidence="2" id="KW-1133">Transmembrane helix</keyword>
<feature type="transmembrane region" description="Helical" evidence="2">
    <location>
        <begin position="40"/>
        <end position="60"/>
    </location>
</feature>
<dbReference type="RefSeq" id="WP_307296836.1">
    <property type="nucleotide sequence ID" value="NZ_JAUSXV010000001.1"/>
</dbReference>
<evidence type="ECO:0000256" key="1">
    <source>
        <dbReference type="SAM" id="MobiDB-lite"/>
    </source>
</evidence>
<comment type="caution">
    <text evidence="3">The sequence shown here is derived from an EMBL/GenBank/DDBJ whole genome shotgun (WGS) entry which is preliminary data.</text>
</comment>
<reference evidence="3 4" key="1">
    <citation type="submission" date="2023-07" db="EMBL/GenBank/DDBJ databases">
        <title>Comparative genomics of wheat-associated soil bacteria to identify genetic determinants of phenazine resistance.</title>
        <authorList>
            <person name="Mouncey N."/>
        </authorList>
    </citation>
    <scope>NUCLEOTIDE SEQUENCE [LARGE SCALE GENOMIC DNA]</scope>
    <source>
        <strain evidence="3 4">W4I9-1</strain>
    </source>
</reference>